<keyword evidence="3 6" id="KW-0964">Secreted</keyword>
<dbReference type="GO" id="GO:0005576">
    <property type="term" value="C:extracellular region"/>
    <property type="evidence" value="ECO:0007669"/>
    <property type="project" value="InterPro"/>
</dbReference>
<dbReference type="Gene3D" id="2.60.40.760">
    <property type="entry name" value="Expansin, cellulose-binding-like domain"/>
    <property type="match status" value="1"/>
</dbReference>
<keyword evidence="6" id="KW-0961">Cell wall biogenesis/degradation</keyword>
<dbReference type="InterPro" id="IPR007117">
    <property type="entry name" value="Expansin_CBD"/>
</dbReference>
<evidence type="ECO:0000259" key="8">
    <source>
        <dbReference type="PROSITE" id="PS50843"/>
    </source>
</evidence>
<dbReference type="SMART" id="SM00837">
    <property type="entry name" value="DPBB_1"/>
    <property type="match status" value="1"/>
</dbReference>
<dbReference type="PRINTS" id="PR01225">
    <property type="entry name" value="EXPANSNFAMLY"/>
</dbReference>
<comment type="subcellular location">
    <subcellularLocation>
        <location evidence="6">Secreted</location>
        <location evidence="6">Cell wall</location>
    </subcellularLocation>
    <subcellularLocation>
        <location evidence="6">Membrane</location>
        <topology evidence="6">Peripheral membrane protein</topology>
    </subcellularLocation>
</comment>
<accession>A0A9D4UUY6</accession>
<evidence type="ECO:0000256" key="5">
    <source>
        <dbReference type="ARBA" id="ARBA00023136"/>
    </source>
</evidence>
<name>A0A9D4UUY6_ADICA</name>
<feature type="domain" description="Expansin-like CBD" evidence="8">
    <location>
        <begin position="233"/>
        <end position="312"/>
    </location>
</feature>
<reference evidence="9" key="1">
    <citation type="submission" date="2021-01" db="EMBL/GenBank/DDBJ databases">
        <title>Adiantum capillus-veneris genome.</title>
        <authorList>
            <person name="Fang Y."/>
            <person name="Liao Q."/>
        </authorList>
    </citation>
    <scope>NUCLEOTIDE SEQUENCE</scope>
    <source>
        <strain evidence="9">H3</strain>
        <tissue evidence="9">Leaf</tissue>
    </source>
</reference>
<dbReference type="CDD" id="cd22274">
    <property type="entry name" value="DPBB_EXPA_N"/>
    <property type="match status" value="1"/>
</dbReference>
<comment type="caution">
    <text evidence="9">The sequence shown here is derived from an EMBL/GenBank/DDBJ whole genome shotgun (WGS) entry which is preliminary data.</text>
</comment>
<dbReference type="Gene3D" id="2.40.40.10">
    <property type="entry name" value="RlpA-like domain"/>
    <property type="match status" value="1"/>
</dbReference>
<evidence type="ECO:0000256" key="4">
    <source>
        <dbReference type="ARBA" id="ARBA00022729"/>
    </source>
</evidence>
<dbReference type="PROSITE" id="PS50843">
    <property type="entry name" value="EXPANSIN_CBD"/>
    <property type="match status" value="1"/>
</dbReference>
<dbReference type="AlphaFoldDB" id="A0A9D4UUY6"/>
<keyword evidence="10" id="KW-1185">Reference proteome</keyword>
<dbReference type="SUPFAM" id="SSF50685">
    <property type="entry name" value="Barwin-like endoglucanases"/>
    <property type="match status" value="1"/>
</dbReference>
<dbReference type="InterPro" id="IPR002963">
    <property type="entry name" value="Expansin"/>
</dbReference>
<dbReference type="InterPro" id="IPR036749">
    <property type="entry name" value="Expansin_CBD_sf"/>
</dbReference>
<dbReference type="Pfam" id="PF01357">
    <property type="entry name" value="Expansin_C"/>
    <property type="match status" value="1"/>
</dbReference>
<evidence type="ECO:0000313" key="9">
    <source>
        <dbReference type="EMBL" id="KAI5074249.1"/>
    </source>
</evidence>
<dbReference type="FunFam" id="2.60.40.760:FF:000001">
    <property type="entry name" value="Expansin"/>
    <property type="match status" value="1"/>
</dbReference>
<dbReference type="EMBL" id="JABFUD020000010">
    <property type="protein sequence ID" value="KAI5074249.1"/>
    <property type="molecule type" value="Genomic_DNA"/>
</dbReference>
<comment type="similarity">
    <text evidence="1 6">Belongs to the expansin family. Expansin A subfamily.</text>
</comment>
<keyword evidence="5" id="KW-0472">Membrane</keyword>
<dbReference type="PROSITE" id="PS50842">
    <property type="entry name" value="EXPANSIN_EG45"/>
    <property type="match status" value="1"/>
</dbReference>
<dbReference type="PANTHER" id="PTHR31867">
    <property type="entry name" value="EXPANSIN-A15"/>
    <property type="match status" value="1"/>
</dbReference>
<comment type="function">
    <text evidence="6">Causes loosening and extension of plant cell walls by disrupting non-covalent bonding between cellulose microfibrils and matrix glucans. No enzymatic activity has been found.</text>
</comment>
<protein>
    <recommendedName>
        <fullName evidence="6">Expansin</fullName>
    </recommendedName>
</protein>
<dbReference type="PRINTS" id="PR01226">
    <property type="entry name" value="EXPANSIN"/>
</dbReference>
<dbReference type="OrthoDB" id="406505at2759"/>
<dbReference type="GO" id="GO:0016020">
    <property type="term" value="C:membrane"/>
    <property type="evidence" value="ECO:0007669"/>
    <property type="project" value="UniProtKB-SubCell"/>
</dbReference>
<dbReference type="InterPro" id="IPR007112">
    <property type="entry name" value="Expansin/allergen_DPBB_dom"/>
</dbReference>
<organism evidence="9 10">
    <name type="scientific">Adiantum capillus-veneris</name>
    <name type="common">Maidenhair fern</name>
    <dbReference type="NCBI Taxonomy" id="13818"/>
    <lineage>
        <taxon>Eukaryota</taxon>
        <taxon>Viridiplantae</taxon>
        <taxon>Streptophyta</taxon>
        <taxon>Embryophyta</taxon>
        <taxon>Tracheophyta</taxon>
        <taxon>Polypodiopsida</taxon>
        <taxon>Polypodiidae</taxon>
        <taxon>Polypodiales</taxon>
        <taxon>Pteridineae</taxon>
        <taxon>Pteridaceae</taxon>
        <taxon>Vittarioideae</taxon>
        <taxon>Adiantum</taxon>
    </lineage>
</organism>
<evidence type="ECO:0000256" key="3">
    <source>
        <dbReference type="ARBA" id="ARBA00022525"/>
    </source>
</evidence>
<dbReference type="SUPFAM" id="SSF49590">
    <property type="entry name" value="PHL pollen allergen"/>
    <property type="match status" value="1"/>
</dbReference>
<evidence type="ECO:0000256" key="6">
    <source>
        <dbReference type="RuleBase" id="RU365023"/>
    </source>
</evidence>
<evidence type="ECO:0000259" key="7">
    <source>
        <dbReference type="PROSITE" id="PS50842"/>
    </source>
</evidence>
<dbReference type="InterPro" id="IPR007118">
    <property type="entry name" value="Expan_Lol_pI"/>
</dbReference>
<dbReference type="Proteomes" id="UP000886520">
    <property type="component" value="Chromosome 10"/>
</dbReference>
<dbReference type="InterPro" id="IPR036908">
    <property type="entry name" value="RlpA-like_sf"/>
</dbReference>
<gene>
    <name evidence="9" type="ORF">GOP47_0010210</name>
</gene>
<dbReference type="InterPro" id="IPR009009">
    <property type="entry name" value="RlpA-like_DPBB"/>
</dbReference>
<keyword evidence="2 6" id="KW-0134">Cell wall</keyword>
<keyword evidence="4" id="KW-0732">Signal</keyword>
<dbReference type="Pfam" id="PF03330">
    <property type="entry name" value="DPBB_1"/>
    <property type="match status" value="1"/>
</dbReference>
<sequence length="315" mass="34649">MEKVDIGLQKACALELKGEGYVVIMCVESESGSKLSQNLFAWRCLEKVVKGNWVGGKIDPKLGNKGGVDDDDDNGEWAPLIFVYPTTNMKVGKPCSSLHERPSSFLRKGGACGYGNLYTAGYGSSTAALSTVLFNGGLTCGACFEIKCWNDPKWCNHGDPSIVITATNFCPPNYGLPNDQGGWCNPPRSHFDMAQPAFLKIAAYRAGIVPIMYRRVPCVKQGGIRFTLNGSRYFNLVLISNVGGRGDVHAVWIKGSKTQWMPMKRNWGQNWQCDAQLVSQSLSFRVTTSDGKTVISFDIAPQNWQFGQTFRGNQF</sequence>
<evidence type="ECO:0000256" key="2">
    <source>
        <dbReference type="ARBA" id="ARBA00022512"/>
    </source>
</evidence>
<dbReference type="GO" id="GO:0009664">
    <property type="term" value="P:plant-type cell wall organization"/>
    <property type="evidence" value="ECO:0007669"/>
    <property type="project" value="InterPro"/>
</dbReference>
<evidence type="ECO:0000313" key="10">
    <source>
        <dbReference type="Proteomes" id="UP000886520"/>
    </source>
</evidence>
<feature type="domain" description="Expansin-like EG45" evidence="7">
    <location>
        <begin position="109"/>
        <end position="223"/>
    </location>
</feature>
<evidence type="ECO:0000256" key="1">
    <source>
        <dbReference type="ARBA" id="ARBA00005392"/>
    </source>
</evidence>
<proteinExistence type="inferred from homology"/>